<dbReference type="Proteomes" id="UP000694400">
    <property type="component" value="Chromosome 9"/>
</dbReference>
<reference evidence="2" key="3">
    <citation type="submission" date="2025-09" db="UniProtKB">
        <authorList>
            <consortium name="Ensembl"/>
        </authorList>
    </citation>
    <scope>IDENTIFICATION</scope>
</reference>
<organism evidence="2 3">
    <name type="scientific">Anas platyrhynchos</name>
    <name type="common">Mallard</name>
    <name type="synonym">Anas boschas</name>
    <dbReference type="NCBI Taxonomy" id="8839"/>
    <lineage>
        <taxon>Eukaryota</taxon>
        <taxon>Metazoa</taxon>
        <taxon>Chordata</taxon>
        <taxon>Craniata</taxon>
        <taxon>Vertebrata</taxon>
        <taxon>Euteleostomi</taxon>
        <taxon>Archelosauria</taxon>
        <taxon>Archosauria</taxon>
        <taxon>Dinosauria</taxon>
        <taxon>Saurischia</taxon>
        <taxon>Theropoda</taxon>
        <taxon>Coelurosauria</taxon>
        <taxon>Aves</taxon>
        <taxon>Neognathae</taxon>
        <taxon>Galloanserae</taxon>
        <taxon>Anseriformes</taxon>
        <taxon>Anatidae</taxon>
        <taxon>Anatinae</taxon>
        <taxon>Anas</taxon>
    </lineage>
</organism>
<evidence type="ECO:0000313" key="2">
    <source>
        <dbReference type="Ensembl" id="ENSAPLP00020018648.1"/>
    </source>
</evidence>
<dbReference type="AlphaFoldDB" id="A0A8B9TAY6"/>
<sequence>MGNRHFKFIFFVISLFFSLWSDGFPDGLDACLHEGGTAQAGSSLPGRVLATPLGCLKIKPLFAMLSRNNAN</sequence>
<keyword evidence="1" id="KW-0732">Signal</keyword>
<accession>A0A8B9TAY6</accession>
<feature type="chain" id="PRO_5034772465" description="Secreted protein" evidence="1">
    <location>
        <begin position="24"/>
        <end position="71"/>
    </location>
</feature>
<dbReference type="Ensembl" id="ENSAPLT00020020162.1">
    <property type="protein sequence ID" value="ENSAPLP00020018648.1"/>
    <property type="gene ID" value="ENSAPLG00020013255.1"/>
</dbReference>
<evidence type="ECO:0000313" key="3">
    <source>
        <dbReference type="Proteomes" id="UP000694400"/>
    </source>
</evidence>
<name>A0A8B9TAY6_ANAPL</name>
<evidence type="ECO:0000256" key="1">
    <source>
        <dbReference type="SAM" id="SignalP"/>
    </source>
</evidence>
<reference evidence="2" key="2">
    <citation type="submission" date="2025-08" db="UniProtKB">
        <authorList>
            <consortium name="Ensembl"/>
        </authorList>
    </citation>
    <scope>IDENTIFICATION</scope>
</reference>
<feature type="signal peptide" evidence="1">
    <location>
        <begin position="1"/>
        <end position="23"/>
    </location>
</feature>
<proteinExistence type="predicted"/>
<evidence type="ECO:0008006" key="4">
    <source>
        <dbReference type="Google" id="ProtNLM"/>
    </source>
</evidence>
<reference evidence="2" key="1">
    <citation type="submission" date="2019-08" db="EMBL/GenBank/DDBJ databases">
        <title>Three high-quality genomes provides insights into domestication of ducks.</title>
        <authorList>
            <person name="Hou Z.C."/>
            <person name="Zhu F."/>
            <person name="Yin Z.T."/>
            <person name="Zhang F."/>
        </authorList>
    </citation>
    <scope>NUCLEOTIDE SEQUENCE [LARGE SCALE GENOMIC DNA]</scope>
</reference>
<protein>
    <recommendedName>
        <fullName evidence="4">Secreted protein</fullName>
    </recommendedName>
</protein>